<dbReference type="PIRSF" id="PIRSF000709">
    <property type="entry name" value="6PFK_2-Ptase"/>
    <property type="match status" value="1"/>
</dbReference>
<dbReference type="OrthoDB" id="9782128at2"/>
<keyword evidence="4 5" id="KW-0413">Isomerase</keyword>
<evidence type="ECO:0000256" key="5">
    <source>
        <dbReference type="HAMAP-Rule" id="MF_01039"/>
    </source>
</evidence>
<dbReference type="Proteomes" id="UP000316371">
    <property type="component" value="Unassembled WGS sequence"/>
</dbReference>
<keyword evidence="3 5" id="KW-0324">Glycolysis</keyword>
<evidence type="ECO:0000256" key="3">
    <source>
        <dbReference type="ARBA" id="ARBA00023152"/>
    </source>
</evidence>
<comment type="similarity">
    <text evidence="1 5">Belongs to the phosphoglycerate mutase family. BPG-dependent PGAM subfamily.</text>
</comment>
<dbReference type="HAMAP" id="MF_01039">
    <property type="entry name" value="PGAM_GpmA"/>
    <property type="match status" value="1"/>
</dbReference>
<evidence type="ECO:0000313" key="10">
    <source>
        <dbReference type="EMBL" id="TRX43143.1"/>
    </source>
</evidence>
<dbReference type="Pfam" id="PF00300">
    <property type="entry name" value="His_Phos_1"/>
    <property type="match status" value="1"/>
</dbReference>
<dbReference type="SMART" id="SM00855">
    <property type="entry name" value="PGAM"/>
    <property type="match status" value="1"/>
</dbReference>
<dbReference type="CDD" id="cd07067">
    <property type="entry name" value="HP_PGM_like"/>
    <property type="match status" value="1"/>
</dbReference>
<evidence type="ECO:0000256" key="1">
    <source>
        <dbReference type="ARBA" id="ARBA00006717"/>
    </source>
</evidence>
<feature type="binding site" evidence="5 7">
    <location>
        <begin position="21"/>
        <end position="22"/>
    </location>
    <ligand>
        <name>substrate</name>
    </ligand>
</feature>
<feature type="binding site" evidence="5 7">
    <location>
        <begin position="156"/>
        <end position="157"/>
    </location>
    <ligand>
        <name>substrate</name>
    </ligand>
</feature>
<gene>
    <name evidence="5" type="primary">gpmA</name>
    <name evidence="10" type="ORF">FNW21_02055</name>
</gene>
<evidence type="ECO:0000256" key="7">
    <source>
        <dbReference type="PIRSR" id="PIRSR613078-2"/>
    </source>
</evidence>
<dbReference type="InterPro" id="IPR029033">
    <property type="entry name" value="His_PPase_superfam"/>
</dbReference>
<keyword evidence="2 5" id="KW-0312">Gluconeogenesis</keyword>
<dbReference type="EMBL" id="VJZT01000001">
    <property type="protein sequence ID" value="TRX43143.1"/>
    <property type="molecule type" value="Genomic_DNA"/>
</dbReference>
<dbReference type="RefSeq" id="WP_144255064.1">
    <property type="nucleotide sequence ID" value="NZ_VJZT01000001.1"/>
</dbReference>
<protein>
    <recommendedName>
        <fullName evidence="5 9">2,3-bisphosphoglycerate-dependent phosphoglycerate mutase</fullName>
        <shortName evidence="5">BPG-dependent PGAM</shortName>
        <shortName evidence="5">PGAM</shortName>
        <shortName evidence="5">Phosphoglyceromutase</shortName>
        <shortName evidence="5">dPGM</shortName>
        <ecNumber evidence="5 9">5.4.2.11</ecNumber>
    </recommendedName>
</protein>
<name>A0A553EEB4_9FLAO</name>
<dbReference type="GO" id="GO:0004619">
    <property type="term" value="F:phosphoglycerate mutase activity"/>
    <property type="evidence" value="ECO:0007669"/>
    <property type="project" value="UniProtKB-UniRule"/>
</dbReference>
<sequence>MATLILIRHGQSIYNLENRFTGSLDIGLTALGAKEAQWAGQKLVGYTFDFAYTSTLKRAQESLRIILEEIHQNNIPIILDKALNERDYGSLQGLNKDETIAKYGLKQVEIWRRSYAIRPPNGESLEDTFKRTIPFYQHAIEPQLKLDQTILIVAHGNSLRALVMYLEHISPEHISNLNIPTGIPKKYVFDANLKVLQVNYL</sequence>
<keyword evidence="11" id="KW-1185">Reference proteome</keyword>
<evidence type="ECO:0000256" key="2">
    <source>
        <dbReference type="ARBA" id="ARBA00022432"/>
    </source>
</evidence>
<accession>A0A553EEB4</accession>
<reference evidence="10 11" key="1">
    <citation type="submission" date="2019-07" db="EMBL/GenBank/DDBJ databases">
        <title>Novel species of Flavobacterium.</title>
        <authorList>
            <person name="Liu Q."/>
            <person name="Xin Y.-H."/>
        </authorList>
    </citation>
    <scope>NUCLEOTIDE SEQUENCE [LARGE SCALE GENOMIC DNA]</scope>
    <source>
        <strain evidence="10 11">LB1R34</strain>
    </source>
</reference>
<feature type="active site" description="Proton donor/acceptor" evidence="5 6">
    <location>
        <position position="85"/>
    </location>
</feature>
<organism evidence="10 11">
    <name type="scientific">Flavobacterium restrictum</name>
    <dbReference type="NCBI Taxonomy" id="2594428"/>
    <lineage>
        <taxon>Bacteria</taxon>
        <taxon>Pseudomonadati</taxon>
        <taxon>Bacteroidota</taxon>
        <taxon>Flavobacteriia</taxon>
        <taxon>Flavobacteriales</taxon>
        <taxon>Flavobacteriaceae</taxon>
        <taxon>Flavobacterium</taxon>
    </lineage>
</organism>
<dbReference type="UniPathway" id="UPA00109">
    <property type="reaction ID" value="UER00186"/>
</dbReference>
<dbReference type="InterPro" id="IPR013078">
    <property type="entry name" value="His_Pase_superF_clade-1"/>
</dbReference>
<dbReference type="EC" id="5.4.2.11" evidence="5 9"/>
<evidence type="ECO:0000256" key="9">
    <source>
        <dbReference type="RuleBase" id="RU004512"/>
    </source>
</evidence>
<dbReference type="AlphaFoldDB" id="A0A553EEB4"/>
<dbReference type="NCBIfam" id="TIGR01258">
    <property type="entry name" value="pgm_1"/>
    <property type="match status" value="2"/>
</dbReference>
<dbReference type="GO" id="GO:0006094">
    <property type="term" value="P:gluconeogenesis"/>
    <property type="evidence" value="ECO:0007669"/>
    <property type="project" value="UniProtKB-UniRule"/>
</dbReference>
<feature type="binding site" evidence="5 7">
    <location>
        <position position="96"/>
    </location>
    <ligand>
        <name>substrate</name>
    </ligand>
</feature>
<dbReference type="PROSITE" id="PS00175">
    <property type="entry name" value="PG_MUTASE"/>
    <property type="match status" value="1"/>
</dbReference>
<dbReference type="InterPro" id="IPR001345">
    <property type="entry name" value="PG/BPGM_mutase_AS"/>
</dbReference>
<evidence type="ECO:0000313" key="11">
    <source>
        <dbReference type="Proteomes" id="UP000316371"/>
    </source>
</evidence>
<dbReference type="GO" id="GO:0006096">
    <property type="term" value="P:glycolytic process"/>
    <property type="evidence" value="ECO:0007669"/>
    <property type="project" value="UniProtKB-UniRule"/>
</dbReference>
<dbReference type="SUPFAM" id="SSF53254">
    <property type="entry name" value="Phosphoglycerate mutase-like"/>
    <property type="match status" value="1"/>
</dbReference>
<comment type="pathway">
    <text evidence="5 9">Carbohydrate degradation; glycolysis; pyruvate from D-glyceraldehyde 3-phosphate: step 3/5.</text>
</comment>
<dbReference type="PANTHER" id="PTHR11931">
    <property type="entry name" value="PHOSPHOGLYCERATE MUTASE"/>
    <property type="match status" value="1"/>
</dbReference>
<evidence type="ECO:0000256" key="8">
    <source>
        <dbReference type="PIRSR" id="PIRSR613078-3"/>
    </source>
</evidence>
<comment type="caution">
    <text evidence="10">The sequence shown here is derived from an EMBL/GenBank/DDBJ whole genome shotgun (WGS) entry which is preliminary data.</text>
</comment>
<feature type="binding site" evidence="5 7">
    <location>
        <begin position="85"/>
        <end position="88"/>
    </location>
    <ligand>
        <name>substrate</name>
    </ligand>
</feature>
<comment type="function">
    <text evidence="5 9">Catalyzes the interconversion of 2-phosphoglycerate and 3-phosphoglycerate.</text>
</comment>
<feature type="binding site" evidence="5 7">
    <location>
        <begin position="112"/>
        <end position="113"/>
    </location>
    <ligand>
        <name>substrate</name>
    </ligand>
</feature>
<dbReference type="Gene3D" id="3.40.50.1240">
    <property type="entry name" value="Phosphoglycerate mutase-like"/>
    <property type="match status" value="1"/>
</dbReference>
<comment type="catalytic activity">
    <reaction evidence="5 9">
        <text>(2R)-2-phosphoglycerate = (2R)-3-phosphoglycerate</text>
        <dbReference type="Rhea" id="RHEA:15901"/>
        <dbReference type="ChEBI" id="CHEBI:58272"/>
        <dbReference type="ChEBI" id="CHEBI:58289"/>
        <dbReference type="EC" id="5.4.2.11"/>
    </reaction>
</comment>
<feature type="site" description="Transition state stabilizer" evidence="5 8">
    <location>
        <position position="155"/>
    </location>
</feature>
<feature type="active site" description="Tele-phosphohistidine intermediate" evidence="5 6">
    <location>
        <position position="9"/>
    </location>
</feature>
<proteinExistence type="inferred from homology"/>
<feature type="binding site" evidence="5 7">
    <location>
        <position position="58"/>
    </location>
    <ligand>
        <name>substrate</name>
    </ligand>
</feature>
<dbReference type="InterPro" id="IPR005952">
    <property type="entry name" value="Phosphogly_mut1"/>
</dbReference>
<evidence type="ECO:0000256" key="4">
    <source>
        <dbReference type="ARBA" id="ARBA00023235"/>
    </source>
</evidence>
<evidence type="ECO:0000256" key="6">
    <source>
        <dbReference type="PIRSR" id="PIRSR613078-1"/>
    </source>
</evidence>
<feature type="binding site" evidence="5 7">
    <location>
        <begin position="8"/>
        <end position="15"/>
    </location>
    <ligand>
        <name>substrate</name>
    </ligand>
</feature>